<comment type="caution">
    <text evidence="1">The sequence shown here is derived from an EMBL/GenBank/DDBJ whole genome shotgun (WGS) entry which is preliminary data.</text>
</comment>
<evidence type="ECO:0000313" key="2">
    <source>
        <dbReference type="Proteomes" id="UP001370490"/>
    </source>
</evidence>
<keyword evidence="2" id="KW-1185">Reference proteome</keyword>
<sequence length="106" mass="12135">MFVADGFYRSDRSVRIILLHLLFVKVEGDNVEAFMSERATQFSSTIGLLGEYCPTSRKKQRHSFGCMHLEPFWDHHTDCHGCHFTQPFPSYLSGGLLTARYTIAAF</sequence>
<evidence type="ECO:0000313" key="1">
    <source>
        <dbReference type="EMBL" id="KAK6938469.1"/>
    </source>
</evidence>
<protein>
    <submittedName>
        <fullName evidence="1">Uncharacterized protein</fullName>
    </submittedName>
</protein>
<name>A0AAN8VR18_9MAGN</name>
<proteinExistence type="predicted"/>
<organism evidence="1 2">
    <name type="scientific">Dillenia turbinata</name>
    <dbReference type="NCBI Taxonomy" id="194707"/>
    <lineage>
        <taxon>Eukaryota</taxon>
        <taxon>Viridiplantae</taxon>
        <taxon>Streptophyta</taxon>
        <taxon>Embryophyta</taxon>
        <taxon>Tracheophyta</taxon>
        <taxon>Spermatophyta</taxon>
        <taxon>Magnoliopsida</taxon>
        <taxon>eudicotyledons</taxon>
        <taxon>Gunneridae</taxon>
        <taxon>Pentapetalae</taxon>
        <taxon>Dilleniales</taxon>
        <taxon>Dilleniaceae</taxon>
        <taxon>Dillenia</taxon>
    </lineage>
</organism>
<dbReference type="EMBL" id="JBAMMX010000006">
    <property type="protein sequence ID" value="KAK6938469.1"/>
    <property type="molecule type" value="Genomic_DNA"/>
</dbReference>
<dbReference type="Proteomes" id="UP001370490">
    <property type="component" value="Unassembled WGS sequence"/>
</dbReference>
<accession>A0AAN8VR18</accession>
<gene>
    <name evidence="1" type="ORF">RJ641_031977</name>
</gene>
<reference evidence="1 2" key="1">
    <citation type="submission" date="2023-12" db="EMBL/GenBank/DDBJ databases">
        <title>A high-quality genome assembly for Dillenia turbinata (Dilleniales).</title>
        <authorList>
            <person name="Chanderbali A."/>
        </authorList>
    </citation>
    <scope>NUCLEOTIDE SEQUENCE [LARGE SCALE GENOMIC DNA]</scope>
    <source>
        <strain evidence="1">LSX21</strain>
        <tissue evidence="1">Leaf</tissue>
    </source>
</reference>
<dbReference type="AlphaFoldDB" id="A0AAN8VR18"/>